<gene>
    <name evidence="10" type="ORF">A9Q93_05410</name>
</gene>
<name>A0A1Z8B274_9FLAO</name>
<dbReference type="Pfam" id="PF13532">
    <property type="entry name" value="2OG-FeII_Oxy_2"/>
    <property type="match status" value="1"/>
</dbReference>
<evidence type="ECO:0000256" key="7">
    <source>
        <dbReference type="ARBA" id="ARBA00023004"/>
    </source>
</evidence>
<evidence type="ECO:0000259" key="9">
    <source>
        <dbReference type="PROSITE" id="PS51471"/>
    </source>
</evidence>
<proteinExistence type="predicted"/>
<evidence type="ECO:0000313" key="10">
    <source>
        <dbReference type="EMBL" id="OUS16704.1"/>
    </source>
</evidence>
<keyword evidence="3" id="KW-0227">DNA damage</keyword>
<dbReference type="Gene3D" id="2.60.120.590">
    <property type="entry name" value="Alpha-ketoglutarate-dependent dioxygenase AlkB-like"/>
    <property type="match status" value="1"/>
</dbReference>
<evidence type="ECO:0000256" key="4">
    <source>
        <dbReference type="ARBA" id="ARBA00022842"/>
    </source>
</evidence>
<keyword evidence="2" id="KW-0479">Metal-binding</keyword>
<evidence type="ECO:0000256" key="6">
    <source>
        <dbReference type="ARBA" id="ARBA00023002"/>
    </source>
</evidence>
<dbReference type="GO" id="GO:0032451">
    <property type="term" value="F:demethylase activity"/>
    <property type="evidence" value="ECO:0007669"/>
    <property type="project" value="UniProtKB-ARBA"/>
</dbReference>
<evidence type="ECO:0000256" key="3">
    <source>
        <dbReference type="ARBA" id="ARBA00022763"/>
    </source>
</evidence>
<evidence type="ECO:0000256" key="5">
    <source>
        <dbReference type="ARBA" id="ARBA00022964"/>
    </source>
</evidence>
<dbReference type="EMBL" id="MAAX01000089">
    <property type="protein sequence ID" value="OUS16704.1"/>
    <property type="molecule type" value="Genomic_DNA"/>
</dbReference>
<dbReference type="InterPro" id="IPR027450">
    <property type="entry name" value="AlkB-like"/>
</dbReference>
<dbReference type="PANTHER" id="PTHR31212">
    <property type="entry name" value="ALPHA-KETOGLUTARATE-DEPENDENT DIOXYGENASE ALKB HOMOLOG 3"/>
    <property type="match status" value="1"/>
</dbReference>
<dbReference type="GO" id="GO:0006307">
    <property type="term" value="P:DNA alkylation repair"/>
    <property type="evidence" value="ECO:0007669"/>
    <property type="project" value="InterPro"/>
</dbReference>
<evidence type="ECO:0000313" key="11">
    <source>
        <dbReference type="Proteomes" id="UP000196102"/>
    </source>
</evidence>
<comment type="cofactor">
    <cofactor evidence="1">
        <name>Fe(2+)</name>
        <dbReference type="ChEBI" id="CHEBI:29033"/>
    </cofactor>
</comment>
<dbReference type="InterPro" id="IPR032854">
    <property type="entry name" value="ALKBH3"/>
</dbReference>
<dbReference type="GO" id="GO:0016787">
    <property type="term" value="F:hydrolase activity"/>
    <property type="evidence" value="ECO:0007669"/>
    <property type="project" value="UniProtKB-ARBA"/>
</dbReference>
<keyword evidence="8" id="KW-0234">DNA repair</keyword>
<dbReference type="SUPFAM" id="SSF51197">
    <property type="entry name" value="Clavaminate synthase-like"/>
    <property type="match status" value="1"/>
</dbReference>
<dbReference type="PROSITE" id="PS51471">
    <property type="entry name" value="FE2OG_OXY"/>
    <property type="match status" value="1"/>
</dbReference>
<dbReference type="GO" id="GO:0051213">
    <property type="term" value="F:dioxygenase activity"/>
    <property type="evidence" value="ECO:0007669"/>
    <property type="project" value="UniProtKB-KW"/>
</dbReference>
<dbReference type="PANTHER" id="PTHR31212:SF4">
    <property type="entry name" value="ALPHA-KETOGLUTARATE-DEPENDENT DIOXYGENASE ALKB HOMOLOG 3"/>
    <property type="match status" value="1"/>
</dbReference>
<keyword evidence="5 10" id="KW-0223">Dioxygenase</keyword>
<dbReference type="GO" id="GO:0016705">
    <property type="term" value="F:oxidoreductase activity, acting on paired donors, with incorporation or reduction of molecular oxygen"/>
    <property type="evidence" value="ECO:0007669"/>
    <property type="project" value="UniProtKB-ARBA"/>
</dbReference>
<dbReference type="FunFam" id="2.60.120.590:FF:000004">
    <property type="entry name" value="DNA oxidative demethylase ALKBH2"/>
    <property type="match status" value="1"/>
</dbReference>
<reference evidence="11" key="1">
    <citation type="journal article" date="2017" name="Proc. Natl. Acad. Sci. U.S.A.">
        <title>Simulation of Deepwater Horizon oil plume reveals substrate specialization within a complex community of hydrocarbon-degraders.</title>
        <authorList>
            <person name="Hu P."/>
            <person name="Dubinsky E.A."/>
            <person name="Probst A.J."/>
            <person name="Wang J."/>
            <person name="Sieber C.M.K."/>
            <person name="Tom L.M."/>
            <person name="Gardinali P."/>
            <person name="Banfield J.F."/>
            <person name="Atlas R.M."/>
            <person name="Andersen G.L."/>
        </authorList>
    </citation>
    <scope>NUCLEOTIDE SEQUENCE [LARGE SCALE GENOMIC DNA]</scope>
</reference>
<dbReference type="GO" id="GO:0046872">
    <property type="term" value="F:metal ion binding"/>
    <property type="evidence" value="ECO:0007669"/>
    <property type="project" value="UniProtKB-KW"/>
</dbReference>
<dbReference type="Proteomes" id="UP000196102">
    <property type="component" value="Unassembled WGS sequence"/>
</dbReference>
<evidence type="ECO:0000256" key="8">
    <source>
        <dbReference type="ARBA" id="ARBA00023204"/>
    </source>
</evidence>
<keyword evidence="7" id="KW-0408">Iron</keyword>
<dbReference type="InterPro" id="IPR037151">
    <property type="entry name" value="AlkB-like_sf"/>
</dbReference>
<evidence type="ECO:0000256" key="2">
    <source>
        <dbReference type="ARBA" id="ARBA00022723"/>
    </source>
</evidence>
<protein>
    <submittedName>
        <fullName evidence="10">Alpha-ketoglutarate-dependent dioxygenase AlkB</fullName>
    </submittedName>
</protein>
<dbReference type="RefSeq" id="WP_303686378.1">
    <property type="nucleotide sequence ID" value="NZ_CAJXYO010000010.1"/>
</dbReference>
<comment type="caution">
    <text evidence="10">The sequence shown here is derived from an EMBL/GenBank/DDBJ whole genome shotgun (WGS) entry which is preliminary data.</text>
</comment>
<dbReference type="GO" id="GO:0140097">
    <property type="term" value="F:catalytic activity, acting on DNA"/>
    <property type="evidence" value="ECO:0007669"/>
    <property type="project" value="UniProtKB-ARBA"/>
</dbReference>
<dbReference type="AlphaFoldDB" id="A0A1Z8B274"/>
<organism evidence="10 11">
    <name type="scientific">Nonlabens dokdonensis</name>
    <dbReference type="NCBI Taxonomy" id="328515"/>
    <lineage>
        <taxon>Bacteria</taxon>
        <taxon>Pseudomonadati</taxon>
        <taxon>Bacteroidota</taxon>
        <taxon>Flavobacteriia</taxon>
        <taxon>Flavobacteriales</taxon>
        <taxon>Flavobacteriaceae</taxon>
        <taxon>Nonlabens</taxon>
    </lineage>
</organism>
<keyword evidence="6" id="KW-0560">Oxidoreductase</keyword>
<dbReference type="InterPro" id="IPR005123">
    <property type="entry name" value="Oxoglu/Fe-dep_dioxygenase_dom"/>
</dbReference>
<accession>A0A1Z8B274</accession>
<feature type="domain" description="Fe2OG dioxygenase" evidence="9">
    <location>
        <begin position="101"/>
        <end position="199"/>
    </location>
</feature>
<sequence>MHNKLFSDPFPMIPDATVVYDGSFYAFAKAELLKKILLEETPWRQNEIKLFGKTHNEPRLTQLYGAKGLDYGYSGIKFKALAWTETLAQIKADVEKAAGTEFNVCLLNQYRTGQDSNGWHADDEPELGQNPTIASVSLGQERFFHLRHNENKDWRFKFLLENGSLLLMKDQTQHTYKHQIAKTKREIDLRINLTFRKVIK</sequence>
<evidence type="ECO:0000256" key="1">
    <source>
        <dbReference type="ARBA" id="ARBA00001954"/>
    </source>
</evidence>
<keyword evidence="4" id="KW-0460">Magnesium</keyword>